<evidence type="ECO:0000313" key="1">
    <source>
        <dbReference type="EMBL" id="KAF2230871.1"/>
    </source>
</evidence>
<sequence>MATLQFDKSRFLDFSSVPRAPPKLFVTAETSDFDEITLQKWRDEGFDVEYLPLENDGGQKAYLESLKRLHEGLGVGDYYGIVAYGDAAALCLDAHIKPNNTKICALVAYYPSSIPAPQTHYPPSLKVLVHLPSGEEIGVSRNAEILGLQGKRRTVKKRVDPGLGSGGELNLGYKAYTYDGVEAGFAEHDLDEYEKVAERLAWSRSLGTVRKGFRVEVDLEGVWDRHTDLEFKTKNADKTLATMVAKPYVNHIPTLTGGIGAKALHRFYADFFIPGNPPSFRTCLLSRTIGVDRVVDELLVTFKHTQPVPWMLPGIPATDKQVKIALVSVVCIRGGKLYHEHIYWDQASVLVQVGLLNPELVPEAMKKQGVERLPVVGVEGAEKVVDEESVESNELIPEW</sequence>
<name>A0A6A6GZ49_VIRVR</name>
<dbReference type="OrthoDB" id="5440at2759"/>
<dbReference type="GO" id="GO:0030638">
    <property type="term" value="P:polyketide metabolic process"/>
    <property type="evidence" value="ECO:0007669"/>
    <property type="project" value="InterPro"/>
</dbReference>
<keyword evidence="2" id="KW-1185">Reference proteome</keyword>
<organism evidence="1 2">
    <name type="scientific">Viridothelium virens</name>
    <name type="common">Speckled blister lichen</name>
    <name type="synonym">Trypethelium virens</name>
    <dbReference type="NCBI Taxonomy" id="1048519"/>
    <lineage>
        <taxon>Eukaryota</taxon>
        <taxon>Fungi</taxon>
        <taxon>Dikarya</taxon>
        <taxon>Ascomycota</taxon>
        <taxon>Pezizomycotina</taxon>
        <taxon>Dothideomycetes</taxon>
        <taxon>Dothideomycetes incertae sedis</taxon>
        <taxon>Trypetheliales</taxon>
        <taxon>Trypetheliaceae</taxon>
        <taxon>Viridothelium</taxon>
    </lineage>
</organism>
<accession>A0A6A6GZ49</accession>
<dbReference type="EMBL" id="ML991834">
    <property type="protein sequence ID" value="KAF2230871.1"/>
    <property type="molecule type" value="Genomic_DNA"/>
</dbReference>
<evidence type="ECO:0000313" key="2">
    <source>
        <dbReference type="Proteomes" id="UP000800092"/>
    </source>
</evidence>
<dbReference type="GO" id="GO:0016787">
    <property type="term" value="F:hydrolase activity"/>
    <property type="evidence" value="ECO:0007669"/>
    <property type="project" value="UniProtKB-KW"/>
</dbReference>
<dbReference type="InterPro" id="IPR009959">
    <property type="entry name" value="Cyclase_SnoaL-like"/>
</dbReference>
<dbReference type="SUPFAM" id="SSF54427">
    <property type="entry name" value="NTF2-like"/>
    <property type="match status" value="1"/>
</dbReference>
<dbReference type="PANTHER" id="PTHR38436:SF3">
    <property type="entry name" value="CARBOXYMETHYLENEBUTENOLIDASE-RELATED"/>
    <property type="match status" value="1"/>
</dbReference>
<dbReference type="PANTHER" id="PTHR38436">
    <property type="entry name" value="POLYKETIDE CYCLASE SNOAL-LIKE DOMAIN"/>
    <property type="match status" value="1"/>
</dbReference>
<protein>
    <submittedName>
        <fullName evidence="1">Dienelactone hydrolase-like protein</fullName>
    </submittedName>
</protein>
<keyword evidence="1" id="KW-0378">Hydrolase</keyword>
<dbReference type="Gene3D" id="3.10.450.50">
    <property type="match status" value="1"/>
</dbReference>
<dbReference type="AlphaFoldDB" id="A0A6A6GZ49"/>
<reference evidence="1" key="1">
    <citation type="journal article" date="2020" name="Stud. Mycol.">
        <title>101 Dothideomycetes genomes: a test case for predicting lifestyles and emergence of pathogens.</title>
        <authorList>
            <person name="Haridas S."/>
            <person name="Albert R."/>
            <person name="Binder M."/>
            <person name="Bloem J."/>
            <person name="Labutti K."/>
            <person name="Salamov A."/>
            <person name="Andreopoulos B."/>
            <person name="Baker S."/>
            <person name="Barry K."/>
            <person name="Bills G."/>
            <person name="Bluhm B."/>
            <person name="Cannon C."/>
            <person name="Castanera R."/>
            <person name="Culley D."/>
            <person name="Daum C."/>
            <person name="Ezra D."/>
            <person name="Gonzalez J."/>
            <person name="Henrissat B."/>
            <person name="Kuo A."/>
            <person name="Liang C."/>
            <person name="Lipzen A."/>
            <person name="Lutzoni F."/>
            <person name="Magnuson J."/>
            <person name="Mondo S."/>
            <person name="Nolan M."/>
            <person name="Ohm R."/>
            <person name="Pangilinan J."/>
            <person name="Park H.-J."/>
            <person name="Ramirez L."/>
            <person name="Alfaro M."/>
            <person name="Sun H."/>
            <person name="Tritt A."/>
            <person name="Yoshinaga Y."/>
            <person name="Zwiers L.-H."/>
            <person name="Turgeon B."/>
            <person name="Goodwin S."/>
            <person name="Spatafora J."/>
            <person name="Crous P."/>
            <person name="Grigoriev I."/>
        </authorList>
    </citation>
    <scope>NUCLEOTIDE SEQUENCE</scope>
    <source>
        <strain evidence="1">Tuck. ex Michener</strain>
    </source>
</reference>
<proteinExistence type="predicted"/>
<dbReference type="InterPro" id="IPR032710">
    <property type="entry name" value="NTF2-like_dom_sf"/>
</dbReference>
<dbReference type="Proteomes" id="UP000800092">
    <property type="component" value="Unassembled WGS sequence"/>
</dbReference>
<gene>
    <name evidence="1" type="ORF">EV356DRAFT_452994</name>
</gene>